<reference evidence="7" key="1">
    <citation type="submission" date="2015-12" db="EMBL/GenBank/DDBJ databases">
        <authorList>
            <person name="Shamseldin A."/>
            <person name="Moawad H."/>
            <person name="Abd El-Rahim W.M."/>
            <person name="Sadowsky M.J."/>
        </authorList>
    </citation>
    <scope>NUCLEOTIDE SEQUENCE [LARGE SCALE GENOMIC DNA]</scope>
    <source>
        <strain evidence="7">CD08_7</strain>
    </source>
</reference>
<dbReference type="InterPro" id="IPR016161">
    <property type="entry name" value="Ald_DH/histidinol_DH"/>
</dbReference>
<dbReference type="PROSITE" id="PS00687">
    <property type="entry name" value="ALDEHYDE_DEHYDR_GLU"/>
    <property type="match status" value="1"/>
</dbReference>
<evidence type="ECO:0000256" key="3">
    <source>
        <dbReference type="ARBA" id="ARBA00023027"/>
    </source>
</evidence>
<gene>
    <name evidence="7" type="ORF">AVL63_07410</name>
    <name evidence="8" type="ORF">HNR24_000214</name>
</gene>
<dbReference type="RefSeq" id="WP_058887220.1">
    <property type="nucleotide sequence ID" value="NZ_BAAAKT010000001.1"/>
</dbReference>
<evidence type="ECO:0000256" key="1">
    <source>
        <dbReference type="ARBA" id="ARBA00009986"/>
    </source>
</evidence>
<name>A0A0W8IKL8_9MICC</name>
<evidence type="ECO:0000313" key="10">
    <source>
        <dbReference type="Proteomes" id="UP000546252"/>
    </source>
</evidence>
<dbReference type="OrthoDB" id="6882680at2"/>
<dbReference type="PANTHER" id="PTHR43860:SF2">
    <property type="entry name" value="BETAINE ALDEHYDE DEHYDROGENASE-RELATED"/>
    <property type="match status" value="1"/>
</dbReference>
<comment type="similarity">
    <text evidence="1 5">Belongs to the aldehyde dehydrogenase family.</text>
</comment>
<dbReference type="FunFam" id="3.40.309.10:FF:000012">
    <property type="entry name" value="Betaine aldehyde dehydrogenase"/>
    <property type="match status" value="1"/>
</dbReference>
<dbReference type="InterPro" id="IPR016163">
    <property type="entry name" value="Ald_DH_C"/>
</dbReference>
<protein>
    <submittedName>
        <fullName evidence="7">Betaine-aldehyde dehydrogenase</fullName>
        <ecNumber evidence="8">1.2.1.8</ecNumber>
    </submittedName>
</protein>
<accession>A0A0W8IKL8</accession>
<dbReference type="EMBL" id="JACJIH010000001">
    <property type="protein sequence ID" value="MBA8920281.1"/>
    <property type="molecule type" value="Genomic_DNA"/>
</dbReference>
<dbReference type="InterPro" id="IPR015590">
    <property type="entry name" value="Aldehyde_DH_dom"/>
</dbReference>
<dbReference type="STRING" id="317018.AVL63_07410"/>
<keyword evidence="9" id="KW-1185">Reference proteome</keyword>
<dbReference type="InterPro" id="IPR016162">
    <property type="entry name" value="Ald_DH_N"/>
</dbReference>
<evidence type="ECO:0000256" key="4">
    <source>
        <dbReference type="PROSITE-ProRule" id="PRU10007"/>
    </source>
</evidence>
<dbReference type="InterPro" id="IPR029510">
    <property type="entry name" value="Ald_DH_CS_GLU"/>
</dbReference>
<organism evidence="7 9">
    <name type="scientific">Nesterenkonia jeotgali</name>
    <dbReference type="NCBI Taxonomy" id="317018"/>
    <lineage>
        <taxon>Bacteria</taxon>
        <taxon>Bacillati</taxon>
        <taxon>Actinomycetota</taxon>
        <taxon>Actinomycetes</taxon>
        <taxon>Micrococcales</taxon>
        <taxon>Micrococcaceae</taxon>
        <taxon>Nesterenkonia</taxon>
    </lineage>
</organism>
<dbReference type="Gene3D" id="3.40.605.10">
    <property type="entry name" value="Aldehyde Dehydrogenase, Chain A, domain 1"/>
    <property type="match status" value="1"/>
</dbReference>
<dbReference type="Gene3D" id="3.40.309.10">
    <property type="entry name" value="Aldehyde Dehydrogenase, Chain A, domain 2"/>
    <property type="match status" value="1"/>
</dbReference>
<dbReference type="EC" id="1.2.1.8" evidence="8"/>
<feature type="active site" evidence="4">
    <location>
        <position position="254"/>
    </location>
</feature>
<dbReference type="FunFam" id="3.40.605.10:FF:000007">
    <property type="entry name" value="NAD/NADP-dependent betaine aldehyde dehydrogenase"/>
    <property type="match status" value="1"/>
</dbReference>
<keyword evidence="2 5" id="KW-0560">Oxidoreductase</keyword>
<dbReference type="AlphaFoldDB" id="A0A0W8IKL8"/>
<feature type="domain" description="Aldehyde dehydrogenase" evidence="6">
    <location>
        <begin position="16"/>
        <end position="480"/>
    </location>
</feature>
<evidence type="ECO:0000256" key="2">
    <source>
        <dbReference type="ARBA" id="ARBA00023002"/>
    </source>
</evidence>
<dbReference type="Pfam" id="PF00171">
    <property type="entry name" value="Aldedh"/>
    <property type="match status" value="1"/>
</dbReference>
<evidence type="ECO:0000259" key="6">
    <source>
        <dbReference type="Pfam" id="PF00171"/>
    </source>
</evidence>
<dbReference type="SUPFAM" id="SSF53720">
    <property type="entry name" value="ALDH-like"/>
    <property type="match status" value="1"/>
</dbReference>
<evidence type="ECO:0000313" key="8">
    <source>
        <dbReference type="EMBL" id="MBA8920281.1"/>
    </source>
</evidence>
<sequence length="497" mass="53254">MSTAEQVSTLFIDGKWVPAQSGETRTIHCPADGSEVGVVSEAGEADTLAAIAAARKAFDSHVWADTPAAERGAFVLAVADAIEARKDEFARAEALDTGKRFVEAQIDMDDIIGCYRHFGKLADVEAGRLVDAGDPTVISRVVYEPVGVCGMITPWNYPLLQAAWKMAPALAAGNSFILKPAELTPHTGMLIMDVYDSLGLPAGVANLITGPGATAGAPLSSHPDVDMVSFTGGVVTGRKIAATAAETVKKVALELGGKNPNVVFADADFDAAVDNALNAGFVDSGLVCSAGTRLIIEESIKEKFVTELVRRAENIRMGGPFEEAAETGPLISAEHRQKVYDYTQRGIEEGATLRTGHHFGGEEHRNGYFYAPTVLDDVKRGMHVVKEEGFGPVITVETFTTEAEAIETANDTIYGLAGAVWTSDSGTAHRVSSRLRHGTIWINDYHPYLPQAEWGGFKQSGVGRELGHMGLDEYREAKHIYENTEPAVSGWFSMPEK</sequence>
<proteinExistence type="inferred from homology"/>
<dbReference type="Proteomes" id="UP000054023">
    <property type="component" value="Unassembled WGS sequence"/>
</dbReference>
<evidence type="ECO:0000313" key="7">
    <source>
        <dbReference type="EMBL" id="KUG60235.1"/>
    </source>
</evidence>
<reference evidence="8 10" key="3">
    <citation type="submission" date="2020-08" db="EMBL/GenBank/DDBJ databases">
        <title>Sequencing the genomes of 1000 actinobacteria strains.</title>
        <authorList>
            <person name="Klenk H.-P."/>
        </authorList>
    </citation>
    <scope>NUCLEOTIDE SEQUENCE [LARGE SCALE GENOMIC DNA]</scope>
    <source>
        <strain evidence="8 10">DSM 19081</strain>
    </source>
</reference>
<dbReference type="GO" id="GO:0008802">
    <property type="term" value="F:betaine-aldehyde dehydrogenase (NAD+) activity"/>
    <property type="evidence" value="ECO:0007669"/>
    <property type="project" value="UniProtKB-EC"/>
</dbReference>
<keyword evidence="3" id="KW-0520">NAD</keyword>
<evidence type="ECO:0000256" key="5">
    <source>
        <dbReference type="RuleBase" id="RU003345"/>
    </source>
</evidence>
<comment type="caution">
    <text evidence="7">The sequence shown here is derived from an EMBL/GenBank/DDBJ whole genome shotgun (WGS) entry which is preliminary data.</text>
</comment>
<evidence type="ECO:0000313" key="9">
    <source>
        <dbReference type="Proteomes" id="UP000054023"/>
    </source>
</evidence>
<dbReference type="EMBL" id="LQBM01000001">
    <property type="protein sequence ID" value="KUG60235.1"/>
    <property type="molecule type" value="Genomic_DNA"/>
</dbReference>
<dbReference type="PANTHER" id="PTHR43860">
    <property type="entry name" value="BETAINE ALDEHYDE DEHYDROGENASE"/>
    <property type="match status" value="1"/>
</dbReference>
<reference evidence="9" key="2">
    <citation type="submission" date="2015-12" db="EMBL/GenBank/DDBJ databases">
        <authorList>
            <person name="Nair G.R."/>
            <person name="Kaur G."/>
            <person name="Mayilraj S."/>
        </authorList>
    </citation>
    <scope>NUCLEOTIDE SEQUENCE [LARGE SCALE GENOMIC DNA]</scope>
    <source>
        <strain evidence="9">CD08_7</strain>
    </source>
</reference>
<dbReference type="Proteomes" id="UP000546252">
    <property type="component" value="Unassembled WGS sequence"/>
</dbReference>